<protein>
    <submittedName>
        <fullName evidence="2">S8 family peptidase</fullName>
    </submittedName>
</protein>
<name>A0ABV7RL49_9GAMM</name>
<evidence type="ECO:0000259" key="1">
    <source>
        <dbReference type="Pfam" id="PF00082"/>
    </source>
</evidence>
<sequence>MSETNFLIGRGELLTYDIKGPKRGGEKVELYTLEQARGRLAPQFKLVADAIDRLPETAFPGDIAVAKLTMNPGYIAKSYFPAAMLRASGLESVGSRNVTITPERWTRKGAPESASTLELFVAGRRDVFKHLPDWAASVEVNTREALDLAHVEIFSPLTPDDRIRRQDETAATRFFEVGVHLFGDEDAAFVQNAFKKFAGSRKVKVHGDLSFLAGNLWFVPVEGARDNVHQLAEFSLVRVVRPMPKLRGLRPVVRATGLAIGCRLPNAQPLSSEPKVAILDGGLPDEHTIGPWLRAYKKLDDSAADDADGIGHGLAVTSAFLFGPISPNDEAPRPFSFVDHLRVLDSDSATEHPLELYRTLGFVEQVLLSRQYNFVNLSLGPDLPIEDNDVHAWTSVIDELLSDGNTFMTVAAGNNGERDAASGNSRVQVPSDCVNALAIGATSSVGDTWCRAPYSAIGPGRSPGVVKPDLVAFGGDPSEYFHALAPGLKPSLIPERGTSFAAPYALRSAVGVRAILGSELSPLAIKALLVHGAQAKTYGKFDVGWGKVPEDVMELITCPEGVARVVYQGELKPGKFLRAELPLPGAGLKGKVRIKATFCYACPVDPQDAAAYTRAGLEVVFRPNSSRQKAGKQNADTRGFFDMKTYATEQDRRQDMGKWETVLHGDKGMLGSSLSAPVFDVHYNAREGAGKPHRPDKIPYALVITVEAKRHPDLYNEILRAYPQILIPIQPQITLPVRVGTGR</sequence>
<proteinExistence type="predicted"/>
<accession>A0ABV7RL49</accession>
<evidence type="ECO:0000313" key="3">
    <source>
        <dbReference type="Proteomes" id="UP001595740"/>
    </source>
</evidence>
<dbReference type="SUPFAM" id="SSF52743">
    <property type="entry name" value="Subtilisin-like"/>
    <property type="match status" value="1"/>
</dbReference>
<dbReference type="InterPro" id="IPR000209">
    <property type="entry name" value="Peptidase_S8/S53_dom"/>
</dbReference>
<dbReference type="Gene3D" id="3.40.50.200">
    <property type="entry name" value="Peptidase S8/S53 domain"/>
    <property type="match status" value="1"/>
</dbReference>
<organism evidence="2 3">
    <name type="scientific">Lysobacter cavernae</name>
    <dbReference type="NCBI Taxonomy" id="1685901"/>
    <lineage>
        <taxon>Bacteria</taxon>
        <taxon>Pseudomonadati</taxon>
        <taxon>Pseudomonadota</taxon>
        <taxon>Gammaproteobacteria</taxon>
        <taxon>Lysobacterales</taxon>
        <taxon>Lysobacteraceae</taxon>
        <taxon>Lysobacter</taxon>
    </lineage>
</organism>
<dbReference type="CDD" id="cd04847">
    <property type="entry name" value="Peptidases_S8_Subtilisin_like_2"/>
    <property type="match status" value="1"/>
</dbReference>
<reference evidence="3" key="1">
    <citation type="journal article" date="2019" name="Int. J. Syst. Evol. Microbiol.">
        <title>The Global Catalogue of Microorganisms (GCM) 10K type strain sequencing project: providing services to taxonomists for standard genome sequencing and annotation.</title>
        <authorList>
            <consortium name="The Broad Institute Genomics Platform"/>
            <consortium name="The Broad Institute Genome Sequencing Center for Infectious Disease"/>
            <person name="Wu L."/>
            <person name="Ma J."/>
        </authorList>
    </citation>
    <scope>NUCLEOTIDE SEQUENCE [LARGE SCALE GENOMIC DNA]</scope>
    <source>
        <strain evidence="3">KCTC 42875</strain>
    </source>
</reference>
<feature type="domain" description="Peptidase S8/S53" evidence="1">
    <location>
        <begin position="307"/>
        <end position="546"/>
    </location>
</feature>
<dbReference type="Proteomes" id="UP001595740">
    <property type="component" value="Unassembled WGS sequence"/>
</dbReference>
<dbReference type="RefSeq" id="WP_386756744.1">
    <property type="nucleotide sequence ID" value="NZ_JBHRXK010000001.1"/>
</dbReference>
<dbReference type="InterPro" id="IPR034074">
    <property type="entry name" value="Y4bN_pept_dom"/>
</dbReference>
<dbReference type="InterPro" id="IPR036852">
    <property type="entry name" value="Peptidase_S8/S53_dom_sf"/>
</dbReference>
<dbReference type="EMBL" id="JBHRXK010000001">
    <property type="protein sequence ID" value="MFC3549504.1"/>
    <property type="molecule type" value="Genomic_DNA"/>
</dbReference>
<comment type="caution">
    <text evidence="2">The sequence shown here is derived from an EMBL/GenBank/DDBJ whole genome shotgun (WGS) entry which is preliminary data.</text>
</comment>
<gene>
    <name evidence="2" type="ORF">ACFOLC_00570</name>
</gene>
<evidence type="ECO:0000313" key="2">
    <source>
        <dbReference type="EMBL" id="MFC3549504.1"/>
    </source>
</evidence>
<dbReference type="Pfam" id="PF00082">
    <property type="entry name" value="Peptidase_S8"/>
    <property type="match status" value="1"/>
</dbReference>
<keyword evidence="3" id="KW-1185">Reference proteome</keyword>